<organism evidence="2 3">
    <name type="scientific">Coniochaeta pulveracea</name>
    <dbReference type="NCBI Taxonomy" id="177199"/>
    <lineage>
        <taxon>Eukaryota</taxon>
        <taxon>Fungi</taxon>
        <taxon>Dikarya</taxon>
        <taxon>Ascomycota</taxon>
        <taxon>Pezizomycotina</taxon>
        <taxon>Sordariomycetes</taxon>
        <taxon>Sordariomycetidae</taxon>
        <taxon>Coniochaetales</taxon>
        <taxon>Coniochaetaceae</taxon>
        <taxon>Coniochaeta</taxon>
    </lineage>
</organism>
<dbReference type="Proteomes" id="UP000275385">
    <property type="component" value="Unassembled WGS sequence"/>
</dbReference>
<reference evidence="2 3" key="1">
    <citation type="submission" date="2018-08" db="EMBL/GenBank/DDBJ databases">
        <title>Draft genome of the lignicolous fungus Coniochaeta pulveracea.</title>
        <authorList>
            <person name="Borstlap C.J."/>
            <person name="De Witt R.N."/>
            <person name="Botha A."/>
            <person name="Volschenk H."/>
        </authorList>
    </citation>
    <scope>NUCLEOTIDE SEQUENCE [LARGE SCALE GENOMIC DNA]</scope>
    <source>
        <strain evidence="2 3">CAB683</strain>
    </source>
</reference>
<evidence type="ECO:0000313" key="3">
    <source>
        <dbReference type="Proteomes" id="UP000275385"/>
    </source>
</evidence>
<gene>
    <name evidence="2" type="ORF">DL546_007340</name>
</gene>
<name>A0A420YNS2_9PEZI</name>
<keyword evidence="3" id="KW-1185">Reference proteome</keyword>
<dbReference type="AlphaFoldDB" id="A0A420YNS2"/>
<evidence type="ECO:0000313" key="2">
    <source>
        <dbReference type="EMBL" id="RKU49445.1"/>
    </source>
</evidence>
<proteinExistence type="predicted"/>
<dbReference type="EMBL" id="QVQW01000001">
    <property type="protein sequence ID" value="RKU49445.1"/>
    <property type="molecule type" value="Genomic_DNA"/>
</dbReference>
<protein>
    <submittedName>
        <fullName evidence="2">Uncharacterized protein</fullName>
    </submittedName>
</protein>
<dbReference type="OrthoDB" id="1806at2759"/>
<feature type="region of interest" description="Disordered" evidence="1">
    <location>
        <begin position="128"/>
        <end position="163"/>
    </location>
</feature>
<evidence type="ECO:0000256" key="1">
    <source>
        <dbReference type="SAM" id="MobiDB-lite"/>
    </source>
</evidence>
<accession>A0A420YNS2</accession>
<sequence length="163" mass="18539">MFGFLGREQDGETKWRYKQALSLERYDFLRYLRAICDCTVAATVIAAVELTIRWNGINGVSGLDTSAQLMPLLCIMIVAVWLLLEIVDIFSVSRPGWWLYGPYRSRWQDDSSYTSSSAWSAESRNSWYEESHRQRRSPVENTGSGGGDTEPLPSPPEDAHLRV</sequence>
<comment type="caution">
    <text evidence="2">The sequence shown here is derived from an EMBL/GenBank/DDBJ whole genome shotgun (WGS) entry which is preliminary data.</text>
</comment>